<keyword evidence="2" id="KW-1185">Reference proteome</keyword>
<evidence type="ECO:0000313" key="2">
    <source>
        <dbReference type="Proteomes" id="UP000092154"/>
    </source>
</evidence>
<dbReference type="Proteomes" id="UP000092154">
    <property type="component" value="Unassembled WGS sequence"/>
</dbReference>
<gene>
    <name evidence="1" type="ORF">K503DRAFT_806190</name>
</gene>
<proteinExistence type="predicted"/>
<name>A0A1B7MFB0_9AGAM</name>
<dbReference type="EMBL" id="KV449477">
    <property type="protein sequence ID" value="OAX31285.1"/>
    <property type="molecule type" value="Genomic_DNA"/>
</dbReference>
<accession>A0A1B7MFB0</accession>
<dbReference type="STRING" id="1314800.A0A1B7MFB0"/>
<organism evidence="1 2">
    <name type="scientific">Rhizopogon vinicolor AM-OR11-026</name>
    <dbReference type="NCBI Taxonomy" id="1314800"/>
    <lineage>
        <taxon>Eukaryota</taxon>
        <taxon>Fungi</taxon>
        <taxon>Dikarya</taxon>
        <taxon>Basidiomycota</taxon>
        <taxon>Agaricomycotina</taxon>
        <taxon>Agaricomycetes</taxon>
        <taxon>Agaricomycetidae</taxon>
        <taxon>Boletales</taxon>
        <taxon>Suillineae</taxon>
        <taxon>Rhizopogonaceae</taxon>
        <taxon>Rhizopogon</taxon>
    </lineage>
</organism>
<sequence length="361" mass="40260">MSWLKASLDAMDGDVPFDLANALRCPNKDSPIGDTIIQRIIPSMHILHLAASDRFFDSVIFNNFSLVPRQENSWIDLSTPASLGTALPSIQNFLAFSPESLSEPRAGLGPSSASTSSSSRQSRVCPTAIFYTGYNRFHQDNMSFPASRDRAQNELWTERERNKAECAEVAQDWGDLDNKLKALFQGGMKKSPNAYVKIPQSLIHGKQLEIRDLDNSLMVVVSGMLPDSIRQSLCRNLMLCFEDEGGELLHLTDTEKDGDPFFQTVHLSWYNRHSPLDDGERRRVSHQPLPDGSILVSGCRQAQAVYDKLESSLPEEYELLMSTMATLPGNCSSPVLPFLGLVINLNVNTKGHRDPWDKDFA</sequence>
<evidence type="ECO:0000313" key="1">
    <source>
        <dbReference type="EMBL" id="OAX31285.1"/>
    </source>
</evidence>
<dbReference type="OrthoDB" id="2690740at2759"/>
<reference evidence="1 2" key="1">
    <citation type="submission" date="2016-06" db="EMBL/GenBank/DDBJ databases">
        <title>Comparative genomics of the ectomycorrhizal sister species Rhizopogon vinicolor and Rhizopogon vesiculosus (Basidiomycota: Boletales) reveals a divergence of the mating type B locus.</title>
        <authorList>
            <consortium name="DOE Joint Genome Institute"/>
            <person name="Mujic A.B."/>
            <person name="Kuo A."/>
            <person name="Tritt A."/>
            <person name="Lipzen A."/>
            <person name="Chen C."/>
            <person name="Johnson J."/>
            <person name="Sharma A."/>
            <person name="Barry K."/>
            <person name="Grigoriev I.V."/>
            <person name="Spatafora J.W."/>
        </authorList>
    </citation>
    <scope>NUCLEOTIDE SEQUENCE [LARGE SCALE GENOMIC DNA]</scope>
    <source>
        <strain evidence="1 2">AM-OR11-026</strain>
    </source>
</reference>
<protein>
    <submittedName>
        <fullName evidence="1">Uncharacterized protein</fullName>
    </submittedName>
</protein>
<dbReference type="InParanoid" id="A0A1B7MFB0"/>
<dbReference type="AlphaFoldDB" id="A0A1B7MFB0"/>